<evidence type="ECO:0000256" key="6">
    <source>
        <dbReference type="ARBA" id="ARBA00023125"/>
    </source>
</evidence>
<dbReference type="GO" id="GO:0003677">
    <property type="term" value="F:DNA binding"/>
    <property type="evidence" value="ECO:0007669"/>
    <property type="project" value="UniProtKB-KW"/>
</dbReference>
<dbReference type="Pfam" id="PF13368">
    <property type="entry name" value="Toprim_C_rpt"/>
    <property type="match status" value="3"/>
</dbReference>
<dbReference type="Pfam" id="PF01751">
    <property type="entry name" value="Toprim"/>
    <property type="match status" value="1"/>
</dbReference>
<feature type="site" description="Interaction with DNA" evidence="8">
    <location>
        <position position="33"/>
    </location>
</feature>
<evidence type="ECO:0000256" key="1">
    <source>
        <dbReference type="ARBA" id="ARBA00000213"/>
    </source>
</evidence>
<feature type="site" description="Interaction with DNA" evidence="8">
    <location>
        <position position="140"/>
    </location>
</feature>
<dbReference type="InterPro" id="IPR003601">
    <property type="entry name" value="Topo_IA_2"/>
</dbReference>
<dbReference type="CDD" id="cd03363">
    <property type="entry name" value="TOPRIM_TopoIA_TopoI"/>
    <property type="match status" value="1"/>
</dbReference>
<comment type="function">
    <text evidence="8">Releases the supercoiling and torsional tension of DNA, which is introduced during the DNA replication and transcription, by transiently cleaving and rejoining one strand of the DNA duplex. Introduces a single-strand break via transesterification at a target site in duplex DNA. The scissile phosphodiester is attacked by the catalytic tyrosine of the enzyme, resulting in the formation of a DNA-(5'-phosphotyrosyl)-enzyme intermediate and the expulsion of a 3'-OH DNA strand. The free DNA strand then undergoes passage around the unbroken strand, thus removing DNA supercoils. Finally, in the religation step, the DNA 3'-OH attacks the covalent intermediate to expel the active-site tyrosine and restore the DNA phosphodiester backbone.</text>
</comment>
<comment type="caution">
    <text evidence="11">The sequence shown here is derived from an EMBL/GenBank/DDBJ whole genome shotgun (WGS) entry which is preliminary data.</text>
</comment>
<dbReference type="InterPro" id="IPR013825">
    <property type="entry name" value="Topo_IA_cen_sub2"/>
</dbReference>
<dbReference type="AlphaFoldDB" id="A0A9D9EAS5"/>
<reference evidence="11" key="2">
    <citation type="journal article" date="2021" name="PeerJ">
        <title>Extensive microbial diversity within the chicken gut microbiome revealed by metagenomics and culture.</title>
        <authorList>
            <person name="Gilroy R."/>
            <person name="Ravi A."/>
            <person name="Getino M."/>
            <person name="Pursley I."/>
            <person name="Horton D.L."/>
            <person name="Alikhan N.F."/>
            <person name="Baker D."/>
            <person name="Gharbi K."/>
            <person name="Hall N."/>
            <person name="Watson M."/>
            <person name="Adriaenssens E.M."/>
            <person name="Foster-Nyarko E."/>
            <person name="Jarju S."/>
            <person name="Secka A."/>
            <person name="Antonio M."/>
            <person name="Oren A."/>
            <person name="Chaudhuri R.R."/>
            <person name="La Ragione R."/>
            <person name="Hildebrand F."/>
            <person name="Pallen M.J."/>
        </authorList>
    </citation>
    <scope>NUCLEOTIDE SEQUENCE</scope>
    <source>
        <strain evidence="11">D5-748</strain>
    </source>
</reference>
<dbReference type="SMART" id="SM00493">
    <property type="entry name" value="TOPRIM"/>
    <property type="match status" value="1"/>
</dbReference>
<dbReference type="PANTHER" id="PTHR42785:SF1">
    <property type="entry name" value="DNA TOPOISOMERASE"/>
    <property type="match status" value="1"/>
</dbReference>
<keyword evidence="5 8" id="KW-0799">Topoisomerase</keyword>
<dbReference type="EMBL" id="JADIMO010000026">
    <property type="protein sequence ID" value="MBO8444486.1"/>
    <property type="molecule type" value="Genomic_DNA"/>
</dbReference>
<proteinExistence type="inferred from homology"/>
<feature type="region of interest" description="Interaction with DNA" evidence="8">
    <location>
        <begin position="163"/>
        <end position="168"/>
    </location>
</feature>
<dbReference type="InterPro" id="IPR023405">
    <property type="entry name" value="Topo_IA_core_domain"/>
</dbReference>
<dbReference type="Gene3D" id="2.70.20.10">
    <property type="entry name" value="Topoisomerase I, domain 3"/>
    <property type="match status" value="1"/>
</dbReference>
<organism evidence="11 12">
    <name type="scientific">Candidatus Cryptobacteroides merdavium</name>
    <dbReference type="NCBI Taxonomy" id="2840769"/>
    <lineage>
        <taxon>Bacteria</taxon>
        <taxon>Pseudomonadati</taxon>
        <taxon>Bacteroidota</taxon>
        <taxon>Bacteroidia</taxon>
        <taxon>Bacteroidales</taxon>
        <taxon>Candidatus Cryptobacteroides</taxon>
    </lineage>
</organism>
<keyword evidence="7 8" id="KW-0413">Isomerase</keyword>
<dbReference type="Gene3D" id="3.40.50.140">
    <property type="match status" value="1"/>
</dbReference>
<dbReference type="InterPro" id="IPR013497">
    <property type="entry name" value="Topo_IA_cen"/>
</dbReference>
<feature type="site" description="Interaction with DNA" evidence="8">
    <location>
        <position position="139"/>
    </location>
</feature>
<dbReference type="GO" id="GO:0046872">
    <property type="term" value="F:metal ion binding"/>
    <property type="evidence" value="ECO:0007669"/>
    <property type="project" value="UniProtKB-KW"/>
</dbReference>
<feature type="domain" description="Topo IA-type catalytic" evidence="10">
    <location>
        <begin position="129"/>
        <end position="578"/>
    </location>
</feature>
<feature type="site" description="Interaction with DNA" evidence="8">
    <location>
        <position position="155"/>
    </location>
</feature>
<dbReference type="PROSITE" id="PS52039">
    <property type="entry name" value="TOPO_IA_2"/>
    <property type="match status" value="1"/>
</dbReference>
<dbReference type="GO" id="GO:0006265">
    <property type="term" value="P:DNA topological change"/>
    <property type="evidence" value="ECO:0007669"/>
    <property type="project" value="UniProtKB-UniRule"/>
</dbReference>
<keyword evidence="4" id="KW-0460">Magnesium</keyword>
<dbReference type="SMART" id="SM00436">
    <property type="entry name" value="TOP1Bc"/>
    <property type="match status" value="1"/>
</dbReference>
<evidence type="ECO:0000256" key="7">
    <source>
        <dbReference type="ARBA" id="ARBA00023235"/>
    </source>
</evidence>
<evidence type="ECO:0000256" key="4">
    <source>
        <dbReference type="ARBA" id="ARBA00022842"/>
    </source>
</evidence>
<evidence type="ECO:0000259" key="10">
    <source>
        <dbReference type="PROSITE" id="PS52039"/>
    </source>
</evidence>
<protein>
    <recommendedName>
        <fullName evidence="8">DNA topoisomerase 1</fullName>
        <ecNumber evidence="8">5.6.2.1</ecNumber>
    </recommendedName>
    <alternativeName>
        <fullName evidence="8">DNA topoisomerase I</fullName>
    </alternativeName>
</protein>
<feature type="site" description="Interaction with DNA" evidence="8">
    <location>
        <position position="479"/>
    </location>
</feature>
<dbReference type="PROSITE" id="PS50880">
    <property type="entry name" value="TOPRIM"/>
    <property type="match status" value="1"/>
</dbReference>
<sequence>MEGNLVIVESPAKAGTIQKFLGKNYTVKSSFGHIRDLKDNSLSIDVKDGFKPEYVVPDDKKKVVSELKKAANEAETVWLASDEDREGEAISWHLYETLGLKKESTKRIVFHEITKDAILNAIKNPREIDMNLVDAQQARRILDRLVGFELSPILWRKIQPKLSAGRVQSVALRLIVDREREILEFKKEQYYKVDAIFHPEGTAEGTEVKATLDRRFPDLGSAEGFLKKCIGVTFRITGIDKKEGTRFPAAPFTTSSLQQEASRRLRLSVSQTMSIAQKLYEEGYITYMRTDSTNLSSLALGTAKEFICNNFGEEYSKPRQYKTKAKGAQEAHEAIRPTYIENTEIPGTPQEKKLYELIWKRTVASQMADARVLRTTIKAGAEGIEESFMIQATQVLFDGFLKLYMESQDDSAPQEEDEVLLPELHTGDILEDRKITAECKFTAPPARYSEATLVKKLEELGIGRPSTYAPTISTLTKGRGYIIKGDKQGEKIPVTDLLLQNGAIKTVSRTEVTGAEKNRLLPQEIGMIVTDWLVENFKAILDYSFTANVEKKFDQIAAGELEWDNVIASFYTPFHKKVEETINNNVYSHVSRELGTDPKDGQPLVARYGQYGAYVQKGEGENRTFASLAPGQLIESLTLEDALKLFELPRTVGEHNGIPVICTKGRFGPYIKYGDKNVSLPKGSDPLKIDLESCISLIEKAADKDANRIIAHYEASDIQVINGNYGPYIKHAGGNYKIPKGTDASSLTEDDCKEIIANSQPTGKKRRKK</sequence>
<reference evidence="11" key="1">
    <citation type="submission" date="2020-10" db="EMBL/GenBank/DDBJ databases">
        <authorList>
            <person name="Gilroy R."/>
        </authorList>
    </citation>
    <scope>NUCLEOTIDE SEQUENCE</scope>
    <source>
        <strain evidence="11">D5-748</strain>
    </source>
</reference>
<dbReference type="GO" id="GO:0003917">
    <property type="term" value="F:DNA topoisomerase type I (single strand cut, ATP-independent) activity"/>
    <property type="evidence" value="ECO:0007669"/>
    <property type="project" value="UniProtKB-UniRule"/>
</dbReference>
<dbReference type="CDD" id="cd00186">
    <property type="entry name" value="TOP1Ac"/>
    <property type="match status" value="1"/>
</dbReference>
<dbReference type="Proteomes" id="UP000823619">
    <property type="component" value="Unassembled WGS sequence"/>
</dbReference>
<dbReference type="InterPro" id="IPR013824">
    <property type="entry name" value="Topo_IA_cen_sub1"/>
</dbReference>
<feature type="active site" description="O-(5'-phospho-DNA)-tyrosine intermediate" evidence="8">
    <location>
        <position position="287"/>
    </location>
</feature>
<dbReference type="InterPro" id="IPR023406">
    <property type="entry name" value="Topo_IA_AS"/>
</dbReference>
<accession>A0A9D9EAS5</accession>
<keyword evidence="6 8" id="KW-0238">DNA-binding</keyword>
<dbReference type="PANTHER" id="PTHR42785">
    <property type="entry name" value="DNA TOPOISOMERASE, TYPE IA, CORE"/>
    <property type="match status" value="1"/>
</dbReference>
<evidence type="ECO:0000256" key="2">
    <source>
        <dbReference type="ARBA" id="ARBA00009446"/>
    </source>
</evidence>
<comment type="subunit">
    <text evidence="8">Monomer.</text>
</comment>
<dbReference type="EC" id="5.6.2.1" evidence="8"/>
<evidence type="ECO:0000313" key="12">
    <source>
        <dbReference type="Proteomes" id="UP000823619"/>
    </source>
</evidence>
<feature type="site" description="Interaction with DNA" evidence="8">
    <location>
        <position position="143"/>
    </location>
</feature>
<dbReference type="Gene3D" id="1.10.290.10">
    <property type="entry name" value="Topoisomerase I, domain 4"/>
    <property type="match status" value="1"/>
</dbReference>
<name>A0A9D9EAS5_9BACT</name>
<dbReference type="InterPro" id="IPR034149">
    <property type="entry name" value="TOPRIM_TopoI"/>
</dbReference>
<comment type="catalytic activity">
    <reaction evidence="1 8">
        <text>ATP-independent breakage of single-stranded DNA, followed by passage and rejoining.</text>
        <dbReference type="EC" id="5.6.2.1"/>
    </reaction>
</comment>
<dbReference type="InterPro" id="IPR025589">
    <property type="entry name" value="Toprim_C_rpt"/>
</dbReference>
<dbReference type="PRINTS" id="PR00417">
    <property type="entry name" value="PRTPISMRASEI"/>
</dbReference>
<keyword evidence="3" id="KW-0479">Metal-binding</keyword>
<dbReference type="InterPro" id="IPR028612">
    <property type="entry name" value="Topoisom_1_IA"/>
</dbReference>
<dbReference type="InterPro" id="IPR000380">
    <property type="entry name" value="Topo_IA"/>
</dbReference>
<evidence type="ECO:0000259" key="9">
    <source>
        <dbReference type="PROSITE" id="PS50880"/>
    </source>
</evidence>
<evidence type="ECO:0000256" key="8">
    <source>
        <dbReference type="HAMAP-Rule" id="MF_00952"/>
    </source>
</evidence>
<dbReference type="Pfam" id="PF01131">
    <property type="entry name" value="Topoisom_bac"/>
    <property type="match status" value="1"/>
</dbReference>
<dbReference type="PROSITE" id="PS00396">
    <property type="entry name" value="TOPO_IA_1"/>
    <property type="match status" value="1"/>
</dbReference>
<feature type="domain" description="Toprim" evidence="9">
    <location>
        <begin position="3"/>
        <end position="113"/>
    </location>
</feature>
<dbReference type="InterPro" id="IPR005733">
    <property type="entry name" value="TopoI_bac-type"/>
</dbReference>
<comment type="similarity">
    <text evidence="2 8">Belongs to the type IA topoisomerase family.</text>
</comment>
<dbReference type="SMART" id="SM00437">
    <property type="entry name" value="TOP1Ac"/>
    <property type="match status" value="1"/>
</dbReference>
<comment type="caution">
    <text evidence="8">Lacks conserved residue(s) required for the propagation of feature annotation.</text>
</comment>
<evidence type="ECO:0000256" key="5">
    <source>
        <dbReference type="ARBA" id="ARBA00023029"/>
    </source>
</evidence>
<evidence type="ECO:0000313" key="11">
    <source>
        <dbReference type="EMBL" id="MBO8444486.1"/>
    </source>
</evidence>
<dbReference type="Gene3D" id="1.10.460.10">
    <property type="entry name" value="Topoisomerase I, domain 2"/>
    <property type="match status" value="2"/>
</dbReference>
<dbReference type="SUPFAM" id="SSF56712">
    <property type="entry name" value="Prokaryotic type I DNA topoisomerase"/>
    <property type="match status" value="1"/>
</dbReference>
<gene>
    <name evidence="8 11" type="primary">topA</name>
    <name evidence="11" type="ORF">IAC23_02160</name>
</gene>
<feature type="site" description="Interaction with DNA" evidence="8">
    <location>
        <position position="289"/>
    </location>
</feature>
<evidence type="ECO:0000256" key="3">
    <source>
        <dbReference type="ARBA" id="ARBA00022723"/>
    </source>
</evidence>
<dbReference type="NCBIfam" id="TIGR01051">
    <property type="entry name" value="topA_bact"/>
    <property type="match status" value="1"/>
</dbReference>
<dbReference type="InterPro" id="IPR003602">
    <property type="entry name" value="Topo_IA_DNA-bd_dom"/>
</dbReference>
<dbReference type="HAMAP" id="MF_00952">
    <property type="entry name" value="Topoisom_1_prok"/>
    <property type="match status" value="1"/>
</dbReference>
<dbReference type="InterPro" id="IPR013826">
    <property type="entry name" value="Topo_IA_cen_sub3"/>
</dbReference>
<dbReference type="InterPro" id="IPR006171">
    <property type="entry name" value="TOPRIM_dom"/>
</dbReference>